<reference evidence="1" key="1">
    <citation type="submission" date="2021-02" db="EMBL/GenBank/DDBJ databases">
        <authorList>
            <person name="Dougan E. K."/>
            <person name="Rhodes N."/>
            <person name="Thang M."/>
            <person name="Chan C."/>
        </authorList>
    </citation>
    <scope>NUCLEOTIDE SEQUENCE</scope>
</reference>
<accession>A0A812UZ83</accession>
<comment type="caution">
    <text evidence="1">The sequence shown here is derived from an EMBL/GenBank/DDBJ whole genome shotgun (WGS) entry which is preliminary data.</text>
</comment>
<keyword evidence="2" id="KW-1185">Reference proteome</keyword>
<evidence type="ECO:0000313" key="2">
    <source>
        <dbReference type="Proteomes" id="UP000604046"/>
    </source>
</evidence>
<name>A0A812UZ83_9DINO</name>
<organism evidence="1 2">
    <name type="scientific">Symbiodinium natans</name>
    <dbReference type="NCBI Taxonomy" id="878477"/>
    <lineage>
        <taxon>Eukaryota</taxon>
        <taxon>Sar</taxon>
        <taxon>Alveolata</taxon>
        <taxon>Dinophyceae</taxon>
        <taxon>Suessiales</taxon>
        <taxon>Symbiodiniaceae</taxon>
        <taxon>Symbiodinium</taxon>
    </lineage>
</organism>
<proteinExistence type="predicted"/>
<protein>
    <submittedName>
        <fullName evidence="1">Uncharacterized protein</fullName>
    </submittedName>
</protein>
<gene>
    <name evidence="1" type="ORF">SNAT2548_LOCUS33885</name>
</gene>
<evidence type="ECO:0000313" key="1">
    <source>
        <dbReference type="EMBL" id="CAE7595485.1"/>
    </source>
</evidence>
<dbReference type="EMBL" id="CAJNDS010002782">
    <property type="protein sequence ID" value="CAE7595485.1"/>
    <property type="molecule type" value="Genomic_DNA"/>
</dbReference>
<dbReference type="AlphaFoldDB" id="A0A812UZ83"/>
<sequence>MQGRSVTSLEHLIESSMHQGVEAVAVVTSMSLPWPFRGWRPRSVRLPGEDVHRTCMVTNCLPVCSRDQVADLRPHSLASHLFRSFIVRASLDPGGIVEQHKTHFLEGNAREILTPLLVALHLPWRSSCPRSWGSVGLTGWRWLHILGPSSRTPRGRSVLLSCSGSESFHVLQALM</sequence>
<dbReference type="Proteomes" id="UP000604046">
    <property type="component" value="Unassembled WGS sequence"/>
</dbReference>